<dbReference type="EMBL" id="CCAZ020000001">
    <property type="protein sequence ID" value="CEG06667.1"/>
    <property type="molecule type" value="Genomic_DNA"/>
</dbReference>
<feature type="chain" id="PRO_5001860519" evidence="1">
    <location>
        <begin position="25"/>
        <end position="91"/>
    </location>
</feature>
<protein>
    <submittedName>
        <fullName evidence="2">Uncharacterized protein</fullName>
    </submittedName>
</protein>
<name>A0A090MK33_AFIFE</name>
<dbReference type="AlphaFoldDB" id="A0A090MK33"/>
<feature type="signal peptide" evidence="1">
    <location>
        <begin position="1"/>
        <end position="24"/>
    </location>
</feature>
<evidence type="ECO:0000313" key="3">
    <source>
        <dbReference type="Proteomes" id="UP000035762"/>
    </source>
</evidence>
<evidence type="ECO:0000313" key="2">
    <source>
        <dbReference type="EMBL" id="CEG06667.1"/>
    </source>
</evidence>
<dbReference type="Proteomes" id="UP000035762">
    <property type="component" value="Unassembled WGS sequence"/>
</dbReference>
<accession>A0A090MK33</accession>
<keyword evidence="3" id="KW-1185">Reference proteome</keyword>
<evidence type="ECO:0000256" key="1">
    <source>
        <dbReference type="SAM" id="SignalP"/>
    </source>
</evidence>
<organism evidence="2 3">
    <name type="scientific">Afipia felis</name>
    <name type="common">Cat scratch disease bacillus</name>
    <dbReference type="NCBI Taxonomy" id="1035"/>
    <lineage>
        <taxon>Bacteria</taxon>
        <taxon>Pseudomonadati</taxon>
        <taxon>Pseudomonadota</taxon>
        <taxon>Alphaproteobacteria</taxon>
        <taxon>Hyphomicrobiales</taxon>
        <taxon>Nitrobacteraceae</taxon>
        <taxon>Afipia</taxon>
    </lineage>
</organism>
<proteinExistence type="predicted"/>
<sequence length="91" mass="10806">MRFISVMVTSLCLAATIGVSVAHADEDGWRRHQRHEHHWRGEHRYHHHWAEPGEVYVERPRVYYAPPPVYYEPLPRTFGFAIGHEDDDDEE</sequence>
<reference evidence="2 3" key="1">
    <citation type="journal article" date="2014" name="Genome Announc.">
        <title>Genome Sequence of Afipia felis Strain 76713, Isolated in Hospital Water Using an Amoeba Co-Culture Procedure.</title>
        <authorList>
            <person name="Benamar S."/>
            <person name="La Scola B."/>
            <person name="Croce O."/>
        </authorList>
    </citation>
    <scope>NUCLEOTIDE SEQUENCE [LARGE SCALE GENOMIC DNA]</scope>
    <source>
        <strain evidence="2 3">76713</strain>
    </source>
</reference>
<comment type="caution">
    <text evidence="2">The sequence shown here is derived from an EMBL/GenBank/DDBJ whole genome shotgun (WGS) entry which is preliminary data.</text>
</comment>
<gene>
    <name evidence="2" type="ORF">BN961_00037</name>
</gene>
<dbReference type="RefSeq" id="WP_048755491.1">
    <property type="nucleotide sequence ID" value="NZ_CCAZ020000001.1"/>
</dbReference>
<keyword evidence="1" id="KW-0732">Signal</keyword>